<feature type="compositionally biased region" description="Low complexity" evidence="2">
    <location>
        <begin position="55"/>
        <end position="69"/>
    </location>
</feature>
<dbReference type="Gene3D" id="3.30.1370.10">
    <property type="entry name" value="K Homology domain, type 1"/>
    <property type="match status" value="1"/>
</dbReference>
<accession>D2VYS0</accession>
<dbReference type="Proteomes" id="UP000006671">
    <property type="component" value="Unassembled WGS sequence"/>
</dbReference>
<organism evidence="5">
    <name type="scientific">Naegleria gruberi</name>
    <name type="common">Amoeba</name>
    <dbReference type="NCBI Taxonomy" id="5762"/>
    <lineage>
        <taxon>Eukaryota</taxon>
        <taxon>Discoba</taxon>
        <taxon>Heterolobosea</taxon>
        <taxon>Tetramitia</taxon>
        <taxon>Eutetramitia</taxon>
        <taxon>Vahlkampfiidae</taxon>
        <taxon>Naegleria</taxon>
    </lineage>
</organism>
<dbReference type="Gene3D" id="3.30.1370.110">
    <property type="match status" value="1"/>
</dbReference>
<evidence type="ECO:0000256" key="1">
    <source>
        <dbReference type="PROSITE-ProRule" id="PRU00117"/>
    </source>
</evidence>
<feature type="compositionally biased region" description="Low complexity" evidence="2">
    <location>
        <begin position="28"/>
        <end position="38"/>
    </location>
</feature>
<dbReference type="AlphaFoldDB" id="D2VYS0"/>
<sequence length="445" mass="49342">MLPLILILFLAGFPILTKYLVAIFSPSTTSSSASSGAAKKVDENSSANNKKETPKNTTTTTATAVSSSTKDAPLKVDDQKTKPVIEKVEKPSVVVAAETKPTEVVIEKVTPIVAEKKEEPVATTLVETPVEIEKEEEISTNEFVEETTPVVVSNTVQESNEFVPEEPVAAVDETPVEVQKEEETKPVVAVVTESSEQEREFVSNLDVEKSSFVIKPSHISKYLIGQKGATINKIKDETQSKIDMSPIDDDSTLVTITANGEGFDLEKTYIKLRDELKVYGWEFDKNENQFVEHLTESMKLFKELEKKIQEQAQIMASSFENAKKAFEEGDKGLASQLSNEGKHAQSLMKQYQEESANVMYDHLNKDRPETEIDLHGQYVDAAMNFLKQRIEKLKSQSINQLTIIYGAGNHSDASGPKIKPAVLTYLKENNLTYEEQTQGSILANI</sequence>
<keyword evidence="1" id="KW-0694">RNA-binding</keyword>
<feature type="region of interest" description="Disordered" evidence="2">
    <location>
        <begin position="28"/>
        <end position="77"/>
    </location>
</feature>
<dbReference type="InterPro" id="IPR053020">
    <property type="entry name" value="Smr_domain_protein"/>
</dbReference>
<feature type="domain" description="Smr" evidence="3">
    <location>
        <begin position="372"/>
        <end position="445"/>
    </location>
</feature>
<dbReference type="STRING" id="5762.D2VYS0"/>
<dbReference type="InterPro" id="IPR004087">
    <property type="entry name" value="KH_dom"/>
</dbReference>
<dbReference type="GO" id="GO:0003723">
    <property type="term" value="F:RNA binding"/>
    <property type="evidence" value="ECO:0007669"/>
    <property type="project" value="UniProtKB-UniRule"/>
</dbReference>
<dbReference type="InterPro" id="IPR036063">
    <property type="entry name" value="Smr_dom_sf"/>
</dbReference>
<dbReference type="PANTHER" id="PTHR47417:SF1">
    <property type="entry name" value="SMR DOMAIN-CONTAINING PROTEIN YPL199C"/>
    <property type="match status" value="1"/>
</dbReference>
<dbReference type="SMART" id="SM00463">
    <property type="entry name" value="SMR"/>
    <property type="match status" value="1"/>
</dbReference>
<gene>
    <name evidence="4" type="ORF">NAEGRDRAFT_59612</name>
</gene>
<evidence type="ECO:0000256" key="2">
    <source>
        <dbReference type="SAM" id="MobiDB-lite"/>
    </source>
</evidence>
<dbReference type="SUPFAM" id="SSF54791">
    <property type="entry name" value="Eukaryotic type KH-domain (KH-domain type I)"/>
    <property type="match status" value="1"/>
</dbReference>
<dbReference type="VEuPathDB" id="AmoebaDB:NAEGRDRAFT_59612"/>
<feature type="compositionally biased region" description="Basic and acidic residues" evidence="2">
    <location>
        <begin position="39"/>
        <end position="54"/>
    </location>
</feature>
<dbReference type="RefSeq" id="XP_002670747.1">
    <property type="nucleotide sequence ID" value="XM_002670701.1"/>
</dbReference>
<dbReference type="PANTHER" id="PTHR47417">
    <property type="entry name" value="SMR DOMAIN-CONTAINING PROTEIN YPL199C"/>
    <property type="match status" value="1"/>
</dbReference>
<dbReference type="InParanoid" id="D2VYS0"/>
<evidence type="ECO:0000313" key="5">
    <source>
        <dbReference type="Proteomes" id="UP000006671"/>
    </source>
</evidence>
<dbReference type="eggNOG" id="KOG2401">
    <property type="taxonomic scope" value="Eukaryota"/>
</dbReference>
<dbReference type="PROSITE" id="PS50084">
    <property type="entry name" value="KH_TYPE_1"/>
    <property type="match status" value="1"/>
</dbReference>
<evidence type="ECO:0000259" key="3">
    <source>
        <dbReference type="PROSITE" id="PS50828"/>
    </source>
</evidence>
<dbReference type="Pfam" id="PF01713">
    <property type="entry name" value="Smr"/>
    <property type="match status" value="1"/>
</dbReference>
<protein>
    <submittedName>
        <fullName evidence="4">Predicted protein</fullName>
    </submittedName>
</protein>
<name>D2VYS0_NAEGR</name>
<dbReference type="OrthoDB" id="3231855at2759"/>
<reference evidence="4 5" key="1">
    <citation type="journal article" date="2010" name="Cell">
        <title>The genome of Naegleria gruberi illuminates early eukaryotic versatility.</title>
        <authorList>
            <person name="Fritz-Laylin L.K."/>
            <person name="Prochnik S.E."/>
            <person name="Ginger M.L."/>
            <person name="Dacks J.B."/>
            <person name="Carpenter M.L."/>
            <person name="Field M.C."/>
            <person name="Kuo A."/>
            <person name="Paredez A."/>
            <person name="Chapman J."/>
            <person name="Pham J."/>
            <person name="Shu S."/>
            <person name="Neupane R."/>
            <person name="Cipriano M."/>
            <person name="Mancuso J."/>
            <person name="Tu H."/>
            <person name="Salamov A."/>
            <person name="Lindquist E."/>
            <person name="Shapiro H."/>
            <person name="Lucas S."/>
            <person name="Grigoriev I.V."/>
            <person name="Cande W.Z."/>
            <person name="Fulton C."/>
            <person name="Rokhsar D.S."/>
            <person name="Dawson S.C."/>
        </authorList>
    </citation>
    <scope>NUCLEOTIDE SEQUENCE [LARGE SCALE GENOMIC DNA]</scope>
    <source>
        <strain evidence="4 5">NEG-M</strain>
    </source>
</reference>
<dbReference type="InterPro" id="IPR013899">
    <property type="entry name" value="DUF1771"/>
</dbReference>
<dbReference type="InterPro" id="IPR004088">
    <property type="entry name" value="KH_dom_type_1"/>
</dbReference>
<dbReference type="SUPFAM" id="SSF160443">
    <property type="entry name" value="SMR domain-like"/>
    <property type="match status" value="1"/>
</dbReference>
<dbReference type="PROSITE" id="PS50828">
    <property type="entry name" value="SMR"/>
    <property type="match status" value="1"/>
</dbReference>
<dbReference type="InterPro" id="IPR002625">
    <property type="entry name" value="Smr_dom"/>
</dbReference>
<keyword evidence="5" id="KW-1185">Reference proteome</keyword>
<dbReference type="SMART" id="SM00322">
    <property type="entry name" value="KH"/>
    <property type="match status" value="1"/>
</dbReference>
<proteinExistence type="predicted"/>
<dbReference type="GeneID" id="8857892"/>
<dbReference type="Pfam" id="PF00013">
    <property type="entry name" value="KH_1"/>
    <property type="match status" value="1"/>
</dbReference>
<dbReference type="SMART" id="SM01162">
    <property type="entry name" value="DUF1771"/>
    <property type="match status" value="1"/>
</dbReference>
<dbReference type="KEGG" id="ngr:NAEGRDRAFT_59612"/>
<evidence type="ECO:0000313" key="4">
    <source>
        <dbReference type="EMBL" id="EFC38003.1"/>
    </source>
</evidence>
<dbReference type="InterPro" id="IPR036612">
    <property type="entry name" value="KH_dom_type_1_sf"/>
</dbReference>
<dbReference type="EMBL" id="GG738912">
    <property type="protein sequence ID" value="EFC38003.1"/>
    <property type="molecule type" value="Genomic_DNA"/>
</dbReference>
<dbReference type="Pfam" id="PF08590">
    <property type="entry name" value="DUF1771"/>
    <property type="match status" value="1"/>
</dbReference>